<gene>
    <name evidence="1" type="ORF">JEU22_02380</name>
</gene>
<evidence type="ECO:0000313" key="2">
    <source>
        <dbReference type="Proteomes" id="UP000637061"/>
    </source>
</evidence>
<evidence type="ECO:0000313" key="1">
    <source>
        <dbReference type="EMBL" id="MBI6882747.1"/>
    </source>
</evidence>
<protein>
    <submittedName>
        <fullName evidence="1">Uncharacterized protein</fullName>
    </submittedName>
</protein>
<proteinExistence type="predicted"/>
<name>A0A8I1EB43_PSEPU</name>
<sequence>MSTAPTDKKELKPWRLGKTKAPSFTRLEQILEARHQPWVSYSIKAKNDRMPISYSQKQLDDSIDALPDDERALALFSACVHGDLEIAKAIWERRGPFEIEYELGAAQIFINDEPTHALTKAMHCLTNVRSRQELAELYEWMPTVGLGFMVGVGTPAGVLLQACRLETTIKEIAWPASFSGELPVLQGGVVTNPELLVALDHRSKQSSYPTAYREVLCWVDEATAAEFQESLDRFESLQYIRFRKLVPGQGYQYLDVEFKDVTPEFLETVSHQRIVDGFVTDSLAESEYDSLNVRAFPENPAEPRNKIVLAYQASIPVQHGFDFKPGFVLCRTTVDFLQQFQMGQIEALNLDKAKAFVSDYAPIDLMMLDVEQKNGLYGETLRSSVGMYHRRDSYEYGIHTFYNAFGDKSPLQPYFQAAIPKAMLDFILNRHCQVNIDASALLALHQGLGIDNTGLRVNIQVHDLQALADAGFKFSEESRITKYTREHNGFMINHVINLGDSDVVLDIEDPFMETGDAKKTPEALAAAGNRYRNAMITGLWPADTQKPGSIGEALVMAGRKKKWGETIHEKSLLAMIDQAGIEACAGLAKTPPQWNFLKDHFGREAMAPYLEEAAPQTRGRILMDDLGI</sequence>
<dbReference type="RefSeq" id="WP_198746355.1">
    <property type="nucleotide sequence ID" value="NZ_JAEHTE010000001.1"/>
</dbReference>
<reference evidence="1" key="1">
    <citation type="submission" date="2020-12" db="EMBL/GenBank/DDBJ databases">
        <title>Enhanced detection system for hospital associated transmission using whole genome sequencing surveillance.</title>
        <authorList>
            <person name="Harrison L.H."/>
            <person name="Van Tyne D."/>
            <person name="Marsh J.W."/>
            <person name="Griffith M.P."/>
            <person name="Snyder D.J."/>
            <person name="Cooper V.S."/>
            <person name="Mustapha M."/>
        </authorList>
    </citation>
    <scope>NUCLEOTIDE SEQUENCE</scope>
    <source>
        <strain evidence="1">PSB00042</strain>
    </source>
</reference>
<dbReference type="EMBL" id="JAEHTE010000001">
    <property type="protein sequence ID" value="MBI6882747.1"/>
    <property type="molecule type" value="Genomic_DNA"/>
</dbReference>
<organism evidence="1 2">
    <name type="scientific">Pseudomonas putida</name>
    <name type="common">Arthrobacter siderocapsulatus</name>
    <dbReference type="NCBI Taxonomy" id="303"/>
    <lineage>
        <taxon>Bacteria</taxon>
        <taxon>Pseudomonadati</taxon>
        <taxon>Pseudomonadota</taxon>
        <taxon>Gammaproteobacteria</taxon>
        <taxon>Pseudomonadales</taxon>
        <taxon>Pseudomonadaceae</taxon>
        <taxon>Pseudomonas</taxon>
    </lineage>
</organism>
<comment type="caution">
    <text evidence="1">The sequence shown here is derived from an EMBL/GenBank/DDBJ whole genome shotgun (WGS) entry which is preliminary data.</text>
</comment>
<dbReference type="Proteomes" id="UP000637061">
    <property type="component" value="Unassembled WGS sequence"/>
</dbReference>
<dbReference type="AlphaFoldDB" id="A0A8I1EB43"/>
<accession>A0A8I1EB43</accession>